<reference evidence="3 4" key="1">
    <citation type="journal article" date="2024" name="Plant J.">
        <title>Genome sequences and population genomics reveal climatic adaptation and genomic divergence between two closely related sweetgum species.</title>
        <authorList>
            <person name="Xu W.Q."/>
            <person name="Ren C.Q."/>
            <person name="Zhang X.Y."/>
            <person name="Comes H.P."/>
            <person name="Liu X.H."/>
            <person name="Li Y.G."/>
            <person name="Kettle C.J."/>
            <person name="Jalonen R."/>
            <person name="Gaisberger H."/>
            <person name="Ma Y.Z."/>
            <person name="Qiu Y.X."/>
        </authorList>
    </citation>
    <scope>NUCLEOTIDE SEQUENCE [LARGE SCALE GENOMIC DNA]</scope>
    <source>
        <strain evidence="3">Hangzhou</strain>
    </source>
</reference>
<dbReference type="EMBL" id="JBBPBK010000012">
    <property type="protein sequence ID" value="KAK9272996.1"/>
    <property type="molecule type" value="Genomic_DNA"/>
</dbReference>
<dbReference type="InterPro" id="IPR044816">
    <property type="entry name" value="BURP"/>
</dbReference>
<protein>
    <recommendedName>
        <fullName evidence="2">BURP domain-containing protein</fullName>
    </recommendedName>
</protein>
<evidence type="ECO:0000313" key="3">
    <source>
        <dbReference type="EMBL" id="KAK9272996.1"/>
    </source>
</evidence>
<dbReference type="Proteomes" id="UP001415857">
    <property type="component" value="Unassembled WGS sequence"/>
</dbReference>
<dbReference type="PROSITE" id="PS51277">
    <property type="entry name" value="BURP"/>
    <property type="match status" value="2"/>
</dbReference>
<feature type="domain" description="BURP" evidence="2">
    <location>
        <begin position="157"/>
        <end position="218"/>
    </location>
</feature>
<comment type="caution">
    <text evidence="3">The sequence shown here is derived from an EMBL/GenBank/DDBJ whole genome shotgun (WGS) entry which is preliminary data.</text>
</comment>
<gene>
    <name evidence="3" type="ORF">L1049_017803</name>
</gene>
<dbReference type="InterPro" id="IPR004873">
    <property type="entry name" value="BURP_dom"/>
</dbReference>
<accession>A0AAP0NJA4</accession>
<sequence length="331" mass="36958">MESHLLPIFAFLCVSFNFYAFEYVAVSHASLPSEVYWQKVLPNTPMPKTIRDRLPPTATINRLVLEKATGSHILTKNRPGKSYRFTYSDKEPTGAGRSYRFTYSDEEPTRTGKGKGYGFTYSQEEPTRTGKQCGFTYSENATEKTSAGELQDDVTYYFFEKDLQPGKKMKLSFTKIPDGDNFLPREVAESIPFSSNKLPEILNRFSINPKGAGAKIEKGKKVQPLSTEVQTGTHDYKIGSGVAMVGSDTVACHQLSYPYAVFYCHATHSTRTYMVTLVDADGVKSKAVAICHIDTSTWNPKNLAFQQLKVKPGTVPVCHFVPNGHIVWVSK</sequence>
<evidence type="ECO:0000259" key="2">
    <source>
        <dbReference type="PROSITE" id="PS51277"/>
    </source>
</evidence>
<dbReference type="AlphaFoldDB" id="A0AAP0NJA4"/>
<dbReference type="PANTHER" id="PTHR31236">
    <property type="entry name" value="BURP DOMAIN PROTEIN USPL1-LIKE"/>
    <property type="match status" value="1"/>
</dbReference>
<name>A0AAP0NJA4_LIQFO</name>
<feature type="region of interest" description="Disordered" evidence="1">
    <location>
        <begin position="97"/>
        <end position="118"/>
    </location>
</feature>
<dbReference type="Pfam" id="PF03181">
    <property type="entry name" value="BURP"/>
    <property type="match status" value="2"/>
</dbReference>
<organism evidence="3 4">
    <name type="scientific">Liquidambar formosana</name>
    <name type="common">Formosan gum</name>
    <dbReference type="NCBI Taxonomy" id="63359"/>
    <lineage>
        <taxon>Eukaryota</taxon>
        <taxon>Viridiplantae</taxon>
        <taxon>Streptophyta</taxon>
        <taxon>Embryophyta</taxon>
        <taxon>Tracheophyta</taxon>
        <taxon>Spermatophyta</taxon>
        <taxon>Magnoliopsida</taxon>
        <taxon>eudicotyledons</taxon>
        <taxon>Gunneridae</taxon>
        <taxon>Pentapetalae</taxon>
        <taxon>Saxifragales</taxon>
        <taxon>Altingiaceae</taxon>
        <taxon>Liquidambar</taxon>
    </lineage>
</organism>
<feature type="domain" description="BURP" evidence="2">
    <location>
        <begin position="220"/>
        <end position="331"/>
    </location>
</feature>
<keyword evidence="4" id="KW-1185">Reference proteome</keyword>
<dbReference type="SMART" id="SM01045">
    <property type="entry name" value="BURP"/>
    <property type="match status" value="1"/>
</dbReference>
<dbReference type="PANTHER" id="PTHR31236:SF2">
    <property type="entry name" value="BURP DOMAIN PROTEIN RD22"/>
    <property type="match status" value="1"/>
</dbReference>
<evidence type="ECO:0000313" key="4">
    <source>
        <dbReference type="Proteomes" id="UP001415857"/>
    </source>
</evidence>
<evidence type="ECO:0000256" key="1">
    <source>
        <dbReference type="SAM" id="MobiDB-lite"/>
    </source>
</evidence>
<proteinExistence type="predicted"/>